<dbReference type="GO" id="GO:0016837">
    <property type="term" value="F:carbon-oxygen lyase activity, acting on polysaccharides"/>
    <property type="evidence" value="ECO:0007669"/>
    <property type="project" value="TreeGrafter"/>
</dbReference>
<dbReference type="InParanoid" id="K1Y186"/>
<comment type="similarity">
    <text evidence="8">Belongs to the polysaccharide lyase 9 family.</text>
</comment>
<evidence type="ECO:0000256" key="8">
    <source>
        <dbReference type="ARBA" id="ARBA00038263"/>
    </source>
</evidence>
<keyword evidence="12" id="KW-1185">Reference proteome</keyword>
<dbReference type="SUPFAM" id="SSF51126">
    <property type="entry name" value="Pectin lyase-like"/>
    <property type="match status" value="1"/>
</dbReference>
<feature type="chain" id="PRO_5003855744" evidence="9">
    <location>
        <begin position="18"/>
        <end position="396"/>
    </location>
</feature>
<reference evidence="11 12" key="1">
    <citation type="journal article" date="2012" name="BMC Genomics">
        <title>Sequencing the genome of Marssonina brunnea reveals fungus-poplar co-evolution.</title>
        <authorList>
            <person name="Zhu S."/>
            <person name="Cao Y.-Z."/>
            <person name="Jiang C."/>
            <person name="Tan B.-Y."/>
            <person name="Wang Z."/>
            <person name="Feng S."/>
            <person name="Zhang L."/>
            <person name="Su X.-H."/>
            <person name="Brejova B."/>
            <person name="Vinar T."/>
            <person name="Xu M."/>
            <person name="Wang M.-X."/>
            <person name="Zhang S.-G."/>
            <person name="Huang M.-R."/>
            <person name="Wu R."/>
            <person name="Zhou Y."/>
        </authorList>
    </citation>
    <scope>NUCLEOTIDE SEQUENCE [LARGE SCALE GENOMIC DNA]</scope>
    <source>
        <strain evidence="11 12">MB_m1</strain>
    </source>
</reference>
<dbReference type="EMBL" id="JH921432">
    <property type="protein sequence ID" value="EKD18919.1"/>
    <property type="molecule type" value="Genomic_DNA"/>
</dbReference>
<comment type="cofactor">
    <cofactor evidence="1">
        <name>Ca(2+)</name>
        <dbReference type="ChEBI" id="CHEBI:29108"/>
    </cofactor>
</comment>
<dbReference type="Pfam" id="PF14592">
    <property type="entry name" value="Chondroitinas_B"/>
    <property type="match status" value="1"/>
</dbReference>
<keyword evidence="4" id="KW-0479">Metal-binding</keyword>
<feature type="domain" description="Pel9A-like right handed beta-helix region" evidence="10">
    <location>
        <begin position="144"/>
        <end position="312"/>
    </location>
</feature>
<sequence>MLSNALSLLLSANIASAAIHFVCPTGIDEAAGTLEAPYKSIQLAIDRAAPGDTIYLREGTYSPTTNIQVKAKSGNASAPITLSSYNGEKVVIDGEALPHTPGELGSQIPDTRRGTLHVERSEYWVFYGLELIHGPYGVYHINSSNILYERLITHDNYESGVQIQGLSSNNTVLYLDSYRNHDPRKNGESADGFACKEGSGEGNLLKGARLWDNVDDGLDLWEFRSAVTIEDTIAWGNGVNRWNFTPFNGDGNGFKLGGGDEAERAPANHIVRNSIAFANAARGFIDNKQPGAFLMTRNTAFNNGEQGFRFLSTNSTLSDNIAALNQNGMSQIEFSPGQVSIGNSWDMPAAEWSTNASFKSVDSSLVMGPRAADGKIVASDFLLPVSGAEIGATTYW</sequence>
<evidence type="ECO:0000256" key="2">
    <source>
        <dbReference type="ARBA" id="ARBA00004613"/>
    </source>
</evidence>
<evidence type="ECO:0000313" key="12">
    <source>
        <dbReference type="Proteomes" id="UP000006753"/>
    </source>
</evidence>
<evidence type="ECO:0000256" key="4">
    <source>
        <dbReference type="ARBA" id="ARBA00022723"/>
    </source>
</evidence>
<dbReference type="PANTHER" id="PTHR40088:SF1">
    <property type="entry name" value="PECTATE LYASE PEL9"/>
    <property type="match status" value="1"/>
</dbReference>
<dbReference type="KEGG" id="mbe:MBM_03161"/>
<gene>
    <name evidence="11" type="ORF">MBM_03161</name>
</gene>
<proteinExistence type="inferred from homology"/>
<keyword evidence="3" id="KW-0964">Secreted</keyword>
<evidence type="ECO:0000259" key="10">
    <source>
        <dbReference type="Pfam" id="PF22842"/>
    </source>
</evidence>
<dbReference type="Pfam" id="PF22842">
    <property type="entry name" value="Pel9A-like_beta_helix"/>
    <property type="match status" value="1"/>
</dbReference>
<dbReference type="OMA" id="DSHHNYD"/>
<dbReference type="RefSeq" id="XP_007291050.1">
    <property type="nucleotide sequence ID" value="XM_007290988.1"/>
</dbReference>
<dbReference type="Gene3D" id="2.160.20.10">
    <property type="entry name" value="Single-stranded right-handed beta-helix, Pectin lyase-like"/>
    <property type="match status" value="1"/>
</dbReference>
<feature type="signal peptide" evidence="9">
    <location>
        <begin position="1"/>
        <end position="17"/>
    </location>
</feature>
<dbReference type="GeneID" id="18759096"/>
<organism evidence="11 12">
    <name type="scientific">Marssonina brunnea f. sp. multigermtubi (strain MB_m1)</name>
    <name type="common">Marssonina leaf spot fungus</name>
    <dbReference type="NCBI Taxonomy" id="1072389"/>
    <lineage>
        <taxon>Eukaryota</taxon>
        <taxon>Fungi</taxon>
        <taxon>Dikarya</taxon>
        <taxon>Ascomycota</taxon>
        <taxon>Pezizomycotina</taxon>
        <taxon>Leotiomycetes</taxon>
        <taxon>Helotiales</taxon>
        <taxon>Drepanopezizaceae</taxon>
        <taxon>Drepanopeziza</taxon>
    </lineage>
</organism>
<keyword evidence="7 11" id="KW-0456">Lyase</keyword>
<accession>K1Y186</accession>
<evidence type="ECO:0000256" key="6">
    <source>
        <dbReference type="ARBA" id="ARBA00022837"/>
    </source>
</evidence>
<comment type="subcellular location">
    <subcellularLocation>
        <location evidence="2">Secreted</location>
    </subcellularLocation>
</comment>
<evidence type="ECO:0000256" key="9">
    <source>
        <dbReference type="SAM" id="SignalP"/>
    </source>
</evidence>
<dbReference type="eggNOG" id="ENOG502QSUT">
    <property type="taxonomic scope" value="Eukaryota"/>
</dbReference>
<dbReference type="Proteomes" id="UP000006753">
    <property type="component" value="Unassembled WGS sequence"/>
</dbReference>
<evidence type="ECO:0000256" key="7">
    <source>
        <dbReference type="ARBA" id="ARBA00023239"/>
    </source>
</evidence>
<dbReference type="STRING" id="1072389.K1Y186"/>
<dbReference type="InterPro" id="IPR011050">
    <property type="entry name" value="Pectin_lyase_fold/virulence"/>
</dbReference>
<evidence type="ECO:0000256" key="3">
    <source>
        <dbReference type="ARBA" id="ARBA00022525"/>
    </source>
</evidence>
<keyword evidence="5 9" id="KW-0732">Signal</keyword>
<protein>
    <submittedName>
        <fullName evidence="11">Pectate lyase</fullName>
    </submittedName>
</protein>
<dbReference type="InterPro" id="IPR053868">
    <property type="entry name" value="Pel9A-like_beta_helix"/>
</dbReference>
<keyword evidence="6" id="KW-0106">Calcium</keyword>
<dbReference type="GO" id="GO:0046872">
    <property type="term" value="F:metal ion binding"/>
    <property type="evidence" value="ECO:0007669"/>
    <property type="project" value="UniProtKB-KW"/>
</dbReference>
<dbReference type="InterPro" id="IPR052052">
    <property type="entry name" value="Polysaccharide_Lyase_9"/>
</dbReference>
<evidence type="ECO:0000256" key="5">
    <source>
        <dbReference type="ARBA" id="ARBA00022729"/>
    </source>
</evidence>
<dbReference type="InterPro" id="IPR039513">
    <property type="entry name" value="PL-6"/>
</dbReference>
<dbReference type="OrthoDB" id="5561043at2759"/>
<dbReference type="InterPro" id="IPR012334">
    <property type="entry name" value="Pectin_lyas_fold"/>
</dbReference>
<evidence type="ECO:0000313" key="11">
    <source>
        <dbReference type="EMBL" id="EKD18919.1"/>
    </source>
</evidence>
<dbReference type="GO" id="GO:0005576">
    <property type="term" value="C:extracellular region"/>
    <property type="evidence" value="ECO:0007669"/>
    <property type="project" value="UniProtKB-SubCell"/>
</dbReference>
<dbReference type="HOGENOM" id="CLU_030634_1_0_1"/>
<dbReference type="AlphaFoldDB" id="K1Y186"/>
<evidence type="ECO:0000256" key="1">
    <source>
        <dbReference type="ARBA" id="ARBA00001913"/>
    </source>
</evidence>
<name>K1Y186_MARBU</name>
<dbReference type="PANTHER" id="PTHR40088">
    <property type="entry name" value="PECTATE LYASE (EUROFUNG)"/>
    <property type="match status" value="1"/>
</dbReference>